<gene>
    <name evidence="1" type="ORF">KIN20_031172</name>
</gene>
<dbReference type="Proteomes" id="UP001196413">
    <property type="component" value="Unassembled WGS sequence"/>
</dbReference>
<evidence type="ECO:0000313" key="1">
    <source>
        <dbReference type="EMBL" id="KAJ1369660.1"/>
    </source>
</evidence>
<evidence type="ECO:0000313" key="2">
    <source>
        <dbReference type="Proteomes" id="UP001196413"/>
    </source>
</evidence>
<reference evidence="1" key="1">
    <citation type="submission" date="2021-06" db="EMBL/GenBank/DDBJ databases">
        <title>Parelaphostrongylus tenuis whole genome reference sequence.</title>
        <authorList>
            <person name="Garwood T.J."/>
            <person name="Larsen P.A."/>
            <person name="Fountain-Jones N.M."/>
            <person name="Garbe J.R."/>
            <person name="Macchietto M.G."/>
            <person name="Kania S.A."/>
            <person name="Gerhold R.W."/>
            <person name="Richards J.E."/>
            <person name="Wolf T.M."/>
        </authorList>
    </citation>
    <scope>NUCLEOTIDE SEQUENCE</scope>
    <source>
        <strain evidence="1">MNPRO001-30</strain>
        <tissue evidence="1">Meninges</tissue>
    </source>
</reference>
<organism evidence="1 2">
    <name type="scientific">Parelaphostrongylus tenuis</name>
    <name type="common">Meningeal worm</name>
    <dbReference type="NCBI Taxonomy" id="148309"/>
    <lineage>
        <taxon>Eukaryota</taxon>
        <taxon>Metazoa</taxon>
        <taxon>Ecdysozoa</taxon>
        <taxon>Nematoda</taxon>
        <taxon>Chromadorea</taxon>
        <taxon>Rhabditida</taxon>
        <taxon>Rhabditina</taxon>
        <taxon>Rhabditomorpha</taxon>
        <taxon>Strongyloidea</taxon>
        <taxon>Metastrongylidae</taxon>
        <taxon>Parelaphostrongylus</taxon>
    </lineage>
</organism>
<dbReference type="EMBL" id="JAHQIW010006651">
    <property type="protein sequence ID" value="KAJ1369660.1"/>
    <property type="molecule type" value="Genomic_DNA"/>
</dbReference>
<protein>
    <submittedName>
        <fullName evidence="1">Uncharacterized protein</fullName>
    </submittedName>
</protein>
<dbReference type="PROSITE" id="PS51257">
    <property type="entry name" value="PROKAR_LIPOPROTEIN"/>
    <property type="match status" value="1"/>
</dbReference>
<comment type="caution">
    <text evidence="1">The sequence shown here is derived from an EMBL/GenBank/DDBJ whole genome shotgun (WGS) entry which is preliminary data.</text>
</comment>
<sequence length="237" mass="25059">MKLLTKLTRLPTDAITLSLLATISVVLGCGVIPAGQASTRTLNVTGFTTLLVAMAYTENTAVSAQVPGIARSKGGAQAFVQRLVMQTILDVLELQARSALLPDAVISAILDQLSVTISYEPLLGPKFTPDPTQDAENDTINKCIIVGNSVTGLCAKMAMGKCDTPVVNMVAITGVPGTHLSISGTLIKKNPVETTNIIMANWQRSMWQSVVNRAIRMLAWGPFGSHFFSAVATFGGN</sequence>
<name>A0AAD5R544_PARTN</name>
<accession>A0AAD5R544</accession>
<keyword evidence="2" id="KW-1185">Reference proteome</keyword>
<proteinExistence type="predicted"/>
<dbReference type="AlphaFoldDB" id="A0AAD5R544"/>